<dbReference type="EMBL" id="GBXM01105292">
    <property type="protein sequence ID" value="JAH03285.1"/>
    <property type="molecule type" value="Transcribed_RNA"/>
</dbReference>
<reference evidence="1" key="2">
    <citation type="journal article" date="2015" name="Fish Shellfish Immunol.">
        <title>Early steps in the European eel (Anguilla anguilla)-Vibrio vulnificus interaction in the gills: Role of the RtxA13 toxin.</title>
        <authorList>
            <person name="Callol A."/>
            <person name="Pajuelo D."/>
            <person name="Ebbesson L."/>
            <person name="Teles M."/>
            <person name="MacKenzie S."/>
            <person name="Amaro C."/>
        </authorList>
    </citation>
    <scope>NUCLEOTIDE SEQUENCE</scope>
</reference>
<proteinExistence type="predicted"/>
<protein>
    <submittedName>
        <fullName evidence="1">Uncharacterized protein</fullName>
    </submittedName>
</protein>
<name>A0A0E9PGU7_ANGAN</name>
<accession>A0A0E9PGU7</accession>
<sequence>MSTSVQCFLKTFSRL</sequence>
<reference evidence="1" key="1">
    <citation type="submission" date="2014-11" db="EMBL/GenBank/DDBJ databases">
        <authorList>
            <person name="Amaro Gonzalez C."/>
        </authorList>
    </citation>
    <scope>NUCLEOTIDE SEQUENCE</scope>
</reference>
<organism evidence="1">
    <name type="scientific">Anguilla anguilla</name>
    <name type="common">European freshwater eel</name>
    <name type="synonym">Muraena anguilla</name>
    <dbReference type="NCBI Taxonomy" id="7936"/>
    <lineage>
        <taxon>Eukaryota</taxon>
        <taxon>Metazoa</taxon>
        <taxon>Chordata</taxon>
        <taxon>Craniata</taxon>
        <taxon>Vertebrata</taxon>
        <taxon>Euteleostomi</taxon>
        <taxon>Actinopterygii</taxon>
        <taxon>Neopterygii</taxon>
        <taxon>Teleostei</taxon>
        <taxon>Anguilliformes</taxon>
        <taxon>Anguillidae</taxon>
        <taxon>Anguilla</taxon>
    </lineage>
</organism>
<evidence type="ECO:0000313" key="1">
    <source>
        <dbReference type="EMBL" id="JAH03285.1"/>
    </source>
</evidence>